<keyword evidence="1" id="KW-0472">Membrane</keyword>
<gene>
    <name evidence="2" type="ORF">SS50377_ee026</name>
</gene>
<sequence length="240" mass="27644">LRQYHSRLPWCCLWKYYVQQYQWYQLQQQAGTTHRIYQQHSAQPVLALLVRIAFLGYCVPRLISEYILVSIVVYYISTIVYTKYPYKHHSQCIYTTKLHLRYYYIYYSIALSSSTMPVPLMPTLALSMEILGVPVLVVPSSVAASYAKYEGQAIIHYANSIDSGSQHQNVERPKLAQGQSCSQQITVLLPRWVLNTSQRYLVTLIATLSLTSLWQNSSCESSLPFKTHPSLCFCLKQHTG</sequence>
<accession>V6LCR6</accession>
<protein>
    <submittedName>
        <fullName evidence="2">Transmembrane domain-containing protein</fullName>
    </submittedName>
</protein>
<dbReference type="VEuPathDB" id="GiardiaDB:SS50377_22234"/>
<reference evidence="2" key="1">
    <citation type="journal article" date="2014" name="PLoS Genet.">
        <title>The Genome of Spironucleus salmonicida Highlights a Fish Pathogen Adapted to Fluctuating Environments.</title>
        <authorList>
            <person name="Xu F."/>
            <person name="Jerlstrom-Hultqvist J."/>
            <person name="Einarsson E."/>
            <person name="Astvaldsson A."/>
            <person name="Svard S.G."/>
            <person name="Andersson J.O."/>
        </authorList>
    </citation>
    <scope>NUCLEOTIDE SEQUENCE</scope>
</reference>
<dbReference type="EMBL" id="KI546166">
    <property type="protein sequence ID" value="EST42275.1"/>
    <property type="molecule type" value="Genomic_DNA"/>
</dbReference>
<evidence type="ECO:0000313" key="2">
    <source>
        <dbReference type="EMBL" id="EST42275.1"/>
    </source>
</evidence>
<evidence type="ECO:0000256" key="1">
    <source>
        <dbReference type="SAM" id="Phobius"/>
    </source>
</evidence>
<feature type="transmembrane region" description="Helical" evidence="1">
    <location>
        <begin position="104"/>
        <end position="126"/>
    </location>
</feature>
<proteinExistence type="predicted"/>
<dbReference type="AlphaFoldDB" id="V6LCR6"/>
<organism evidence="2">
    <name type="scientific">Spironucleus salmonicida</name>
    <dbReference type="NCBI Taxonomy" id="348837"/>
    <lineage>
        <taxon>Eukaryota</taxon>
        <taxon>Metamonada</taxon>
        <taxon>Diplomonadida</taxon>
        <taxon>Hexamitidae</taxon>
        <taxon>Hexamitinae</taxon>
        <taxon>Spironucleus</taxon>
    </lineage>
</organism>
<keyword evidence="1 2" id="KW-0812">Transmembrane</keyword>
<feature type="transmembrane region" description="Helical" evidence="1">
    <location>
        <begin position="66"/>
        <end position="84"/>
    </location>
</feature>
<feature type="non-terminal residue" evidence="2">
    <location>
        <position position="1"/>
    </location>
</feature>
<keyword evidence="1" id="KW-1133">Transmembrane helix</keyword>
<name>V6LCR6_9EUKA</name>
<dbReference type="VEuPathDB" id="GiardiaDB:SS50377_22229"/>